<name>A0AAE0A5V0_9ROSI</name>
<sequence>MGVLRLVDGEKKPHLGYIFEVKDRAKEAIAKSFRGNESRYGEIFKLIDNIWNIQLHRPLHGAGWYLNREFFYNTRTVDEEVATKLFTCIEMLVPDVET</sequence>
<gene>
    <name evidence="1" type="ORF">Dsin_018413</name>
</gene>
<evidence type="ECO:0000313" key="2">
    <source>
        <dbReference type="Proteomes" id="UP001281410"/>
    </source>
</evidence>
<evidence type="ECO:0000313" key="1">
    <source>
        <dbReference type="EMBL" id="KAK3204367.1"/>
    </source>
</evidence>
<dbReference type="EMBL" id="JANJYJ010000006">
    <property type="protein sequence ID" value="KAK3204367.1"/>
    <property type="molecule type" value="Genomic_DNA"/>
</dbReference>
<accession>A0AAE0A5V0</accession>
<dbReference type="Proteomes" id="UP001281410">
    <property type="component" value="Unassembled WGS sequence"/>
</dbReference>
<proteinExistence type="predicted"/>
<reference evidence="1" key="1">
    <citation type="journal article" date="2023" name="Plant J.">
        <title>Genome sequences and population genomics provide insights into the demographic history, inbreeding, and mutation load of two 'living fossil' tree species of Dipteronia.</title>
        <authorList>
            <person name="Feng Y."/>
            <person name="Comes H.P."/>
            <person name="Chen J."/>
            <person name="Zhu S."/>
            <person name="Lu R."/>
            <person name="Zhang X."/>
            <person name="Li P."/>
            <person name="Qiu J."/>
            <person name="Olsen K.M."/>
            <person name="Qiu Y."/>
        </authorList>
    </citation>
    <scope>NUCLEOTIDE SEQUENCE</scope>
    <source>
        <strain evidence="1">NBL</strain>
    </source>
</reference>
<keyword evidence="2" id="KW-1185">Reference proteome</keyword>
<protein>
    <submittedName>
        <fullName evidence="1">Uncharacterized protein</fullName>
    </submittedName>
</protein>
<comment type="caution">
    <text evidence="1">The sequence shown here is derived from an EMBL/GenBank/DDBJ whole genome shotgun (WGS) entry which is preliminary data.</text>
</comment>
<organism evidence="1 2">
    <name type="scientific">Dipteronia sinensis</name>
    <dbReference type="NCBI Taxonomy" id="43782"/>
    <lineage>
        <taxon>Eukaryota</taxon>
        <taxon>Viridiplantae</taxon>
        <taxon>Streptophyta</taxon>
        <taxon>Embryophyta</taxon>
        <taxon>Tracheophyta</taxon>
        <taxon>Spermatophyta</taxon>
        <taxon>Magnoliopsida</taxon>
        <taxon>eudicotyledons</taxon>
        <taxon>Gunneridae</taxon>
        <taxon>Pentapetalae</taxon>
        <taxon>rosids</taxon>
        <taxon>malvids</taxon>
        <taxon>Sapindales</taxon>
        <taxon>Sapindaceae</taxon>
        <taxon>Hippocastanoideae</taxon>
        <taxon>Acereae</taxon>
        <taxon>Dipteronia</taxon>
    </lineage>
</organism>
<dbReference type="AlphaFoldDB" id="A0AAE0A5V0"/>